<name>A0A6C2UJJ9_9BACT</name>
<dbReference type="InterPro" id="IPR017850">
    <property type="entry name" value="Alkaline_phosphatase_core_sf"/>
</dbReference>
<reference evidence="5 6" key="1">
    <citation type="submission" date="2019-04" db="EMBL/GenBank/DDBJ databases">
        <authorList>
            <person name="Van Vliet M D."/>
        </authorList>
    </citation>
    <scope>NUCLEOTIDE SEQUENCE [LARGE SCALE GENOMIC DNA]</scope>
    <source>
        <strain evidence="5 6">F21</strain>
    </source>
</reference>
<dbReference type="AlphaFoldDB" id="A0A6C2UJJ9"/>
<sequence>MKTVFRVLGIFAVATIAHGAVKLSDMETVVDRDAFSARDGANVKTYGGYYNQASSASIEDGAVLIKLSDTSKHGGFGQKDFPTIGTIGIMTFDAKQVVEGSPLIARLSAGGETGANSEVAGFELVGSATYVFVANNDATALFAYDFSAEHPGVVSPGLQAGSWDVWKNGKKYLSGKTVAGTQVSQGDAMDSFGFILRKTKDGTTFRIDNLTVATLSAEAAGKLPKTPAVAPVVQKNAPEGAPNIILIFSDDVGFEEIGCYGVRDEPTKTPNIDRLAERGTMFKTCWAQAICGPSRAMLYTGKYAINNGEYDNKLRMIPGGASVKNHRETLPNLTRTMHDAGYTVAFAGKWHHAAFNGNVHSSHKKLGIDTYMETGTNPGPYEKLLGRKLIPDDTWEQAALGGYPIVSRYWKPGIIHAGKVLETTMNDYGPDMLSDFICDFIKDNAKGEKPFLAVYPMVLAHSAHCITPIEVEAGAKPSNKHFKKGDPEGRAIFDNQVRYMDELVGKIIKQVVDAGIAENTIIIYSSDNGTTSSAKSKGVEYGVHVPFVVAGGGIPPRGMVDQLMDFTDILPTLADFGGSPVADGVVDGVSLKPFLSGKSEKTKPVIYSFPGPTRLARTEEFLLEAVCPLYDHPQGRFYKTNGSFDGRGYENITHNPEFSSVRATFDAYLNHFSTTLPDSFDDSLWQQPSMKVGHKHFSDPKTRKTHLSLPKEYEFYDPSF</sequence>
<evidence type="ECO:0000313" key="6">
    <source>
        <dbReference type="Proteomes" id="UP000346198"/>
    </source>
</evidence>
<feature type="chain" id="PRO_5029014860" evidence="3">
    <location>
        <begin position="20"/>
        <end position="720"/>
    </location>
</feature>
<dbReference type="PANTHER" id="PTHR42693:SF53">
    <property type="entry name" value="ENDO-4-O-SULFATASE"/>
    <property type="match status" value="1"/>
</dbReference>
<comment type="similarity">
    <text evidence="1">Belongs to the sulfatase family.</text>
</comment>
<dbReference type="EMBL" id="CAAHFH010000001">
    <property type="protein sequence ID" value="VGO19617.1"/>
    <property type="molecule type" value="Genomic_DNA"/>
</dbReference>
<dbReference type="GO" id="GO:0004065">
    <property type="term" value="F:arylsulfatase activity"/>
    <property type="evidence" value="ECO:0007669"/>
    <property type="project" value="TreeGrafter"/>
</dbReference>
<dbReference type="Proteomes" id="UP000346198">
    <property type="component" value="Unassembled WGS sequence"/>
</dbReference>
<feature type="domain" description="Sulfatase N-terminal" evidence="4">
    <location>
        <begin position="242"/>
        <end position="577"/>
    </location>
</feature>
<dbReference type="Pfam" id="PF00884">
    <property type="entry name" value="Sulfatase"/>
    <property type="match status" value="1"/>
</dbReference>
<feature type="signal peptide" evidence="3">
    <location>
        <begin position="1"/>
        <end position="19"/>
    </location>
</feature>
<protein>
    <submittedName>
        <fullName evidence="5">Choline-sulfatase</fullName>
    </submittedName>
</protein>
<evidence type="ECO:0000256" key="3">
    <source>
        <dbReference type="SAM" id="SignalP"/>
    </source>
</evidence>
<keyword evidence="2" id="KW-0378">Hydrolase</keyword>
<dbReference type="InterPro" id="IPR000917">
    <property type="entry name" value="Sulfatase_N"/>
</dbReference>
<gene>
    <name evidence="5" type="primary">betC_34</name>
    <name evidence="5" type="ORF">SCARR_01676</name>
</gene>
<dbReference type="RefSeq" id="WP_136061000.1">
    <property type="nucleotide sequence ID" value="NZ_CAAHFH010000001.1"/>
</dbReference>
<evidence type="ECO:0000256" key="1">
    <source>
        <dbReference type="ARBA" id="ARBA00008779"/>
    </source>
</evidence>
<dbReference type="PANTHER" id="PTHR42693">
    <property type="entry name" value="ARYLSULFATASE FAMILY MEMBER"/>
    <property type="match status" value="1"/>
</dbReference>
<evidence type="ECO:0000256" key="2">
    <source>
        <dbReference type="ARBA" id="ARBA00022801"/>
    </source>
</evidence>
<proteinExistence type="inferred from homology"/>
<dbReference type="InterPro" id="IPR050738">
    <property type="entry name" value="Sulfatase"/>
</dbReference>
<keyword evidence="6" id="KW-1185">Reference proteome</keyword>
<evidence type="ECO:0000313" key="5">
    <source>
        <dbReference type="EMBL" id="VGO19617.1"/>
    </source>
</evidence>
<evidence type="ECO:0000259" key="4">
    <source>
        <dbReference type="Pfam" id="PF00884"/>
    </source>
</evidence>
<keyword evidence="3" id="KW-0732">Signal</keyword>
<dbReference type="SUPFAM" id="SSF53649">
    <property type="entry name" value="Alkaline phosphatase-like"/>
    <property type="match status" value="1"/>
</dbReference>
<accession>A0A6C2UJJ9</accession>
<dbReference type="Gene3D" id="3.40.720.10">
    <property type="entry name" value="Alkaline Phosphatase, subunit A"/>
    <property type="match status" value="1"/>
</dbReference>
<organism evidence="5 6">
    <name type="scientific">Pontiella sulfatireligans</name>
    <dbReference type="NCBI Taxonomy" id="2750658"/>
    <lineage>
        <taxon>Bacteria</taxon>
        <taxon>Pseudomonadati</taxon>
        <taxon>Kiritimatiellota</taxon>
        <taxon>Kiritimatiellia</taxon>
        <taxon>Kiritimatiellales</taxon>
        <taxon>Pontiellaceae</taxon>
        <taxon>Pontiella</taxon>
    </lineage>
</organism>